<reference evidence="7" key="1">
    <citation type="submission" date="2015-02" db="EMBL/GenBank/DDBJ databases">
        <title>Genome sequencing for Strongylocentrotus purpuratus.</title>
        <authorList>
            <person name="Murali S."/>
            <person name="Liu Y."/>
            <person name="Vee V."/>
            <person name="English A."/>
            <person name="Wang M."/>
            <person name="Skinner E."/>
            <person name="Han Y."/>
            <person name="Muzny D.M."/>
            <person name="Worley K.C."/>
            <person name="Gibbs R.A."/>
        </authorList>
    </citation>
    <scope>NUCLEOTIDE SEQUENCE</scope>
</reference>
<dbReference type="CDD" id="cd12373">
    <property type="entry name" value="RRM_SRSF3_like"/>
    <property type="match status" value="1"/>
</dbReference>
<dbReference type="InterPro" id="IPR012677">
    <property type="entry name" value="Nucleotide-bd_a/b_plait_sf"/>
</dbReference>
<evidence type="ECO:0000259" key="4">
    <source>
        <dbReference type="PROSITE" id="PS50102"/>
    </source>
</evidence>
<dbReference type="InterPro" id="IPR001878">
    <property type="entry name" value="Znf_CCHC"/>
</dbReference>
<dbReference type="SMART" id="SM00343">
    <property type="entry name" value="ZnF_C2HC"/>
    <property type="match status" value="1"/>
</dbReference>
<keyword evidence="2" id="KW-0694">RNA-binding</keyword>
<dbReference type="InterPro" id="IPR036875">
    <property type="entry name" value="Znf_CCHC_sf"/>
</dbReference>
<feature type="compositionally biased region" description="Basic residues" evidence="3">
    <location>
        <begin position="166"/>
        <end position="182"/>
    </location>
</feature>
<dbReference type="SUPFAM" id="SSF57756">
    <property type="entry name" value="Retrovirus zinc finger-like domains"/>
    <property type="match status" value="1"/>
</dbReference>
<dbReference type="Gene3D" id="3.30.70.330">
    <property type="match status" value="1"/>
</dbReference>
<dbReference type="SUPFAM" id="SSF54928">
    <property type="entry name" value="RNA-binding domain, RBD"/>
    <property type="match status" value="1"/>
</dbReference>
<dbReference type="InterPro" id="IPR050907">
    <property type="entry name" value="SRSF"/>
</dbReference>
<evidence type="ECO:0000256" key="1">
    <source>
        <dbReference type="PROSITE-ProRule" id="PRU00047"/>
    </source>
</evidence>
<name>A0A7M7PT74_STRPU</name>
<dbReference type="Proteomes" id="UP000007110">
    <property type="component" value="Unassembled WGS sequence"/>
</dbReference>
<dbReference type="GO" id="GO:0016607">
    <property type="term" value="C:nuclear speck"/>
    <property type="evidence" value="ECO:0000318"/>
    <property type="project" value="GO_Central"/>
</dbReference>
<feature type="compositionally biased region" description="Gly residues" evidence="3">
    <location>
        <begin position="130"/>
        <end position="146"/>
    </location>
</feature>
<proteinExistence type="predicted"/>
<feature type="domain" description="RRM" evidence="4">
    <location>
        <begin position="49"/>
        <end position="122"/>
    </location>
</feature>
<feature type="region of interest" description="Disordered" evidence="3">
    <location>
        <begin position="16"/>
        <end position="45"/>
    </location>
</feature>
<keyword evidence="1" id="KW-0863">Zinc-finger</keyword>
<evidence type="ECO:0000313" key="6">
    <source>
        <dbReference type="EnsemblMetazoa" id="XP_030856427"/>
    </source>
</evidence>
<dbReference type="Pfam" id="PF00098">
    <property type="entry name" value="zf-CCHC"/>
    <property type="match status" value="1"/>
</dbReference>
<dbReference type="FunFam" id="3.30.70.330:FF:000681">
    <property type="entry name" value="X16 splicing factor, isoform B"/>
    <property type="match status" value="1"/>
</dbReference>
<keyword evidence="1" id="KW-0479">Metal-binding</keyword>
<dbReference type="PROSITE" id="PS50158">
    <property type="entry name" value="ZF_CCHC"/>
    <property type="match status" value="1"/>
</dbReference>
<sequence>MVGSFSAFTRPILKQATMSRYGGGRDGGGRDGGGRDGGGGGRSAAERGCKVYVGNLGESASKSELEKEFGRFGPLKSVWIARNPAGFAFVEYEDPRDASDAVKDMDSSTICGQRARVELSSGDSRRRGFRGGGGGGGGSFRGGRGPPRGDSKCYECGETGHFARDCHRKRSSGGGGGRRRSYSRTLLLTASQPSNALSLVKSFRQPP</sequence>
<evidence type="ECO:0000256" key="2">
    <source>
        <dbReference type="PROSITE-ProRule" id="PRU00176"/>
    </source>
</evidence>
<keyword evidence="7" id="KW-1185">Reference proteome</keyword>
<dbReference type="Pfam" id="PF00076">
    <property type="entry name" value="RRM_1"/>
    <property type="match status" value="1"/>
</dbReference>
<dbReference type="Gene3D" id="4.10.60.10">
    <property type="entry name" value="Zinc finger, CCHC-type"/>
    <property type="match status" value="1"/>
</dbReference>
<accession>A0A7M7PT74</accession>
<dbReference type="RefSeq" id="XP_030856427.1">
    <property type="nucleotide sequence ID" value="XM_031000567.1"/>
</dbReference>
<dbReference type="EnsemblMetazoa" id="XM_031000567">
    <property type="protein sequence ID" value="XP_030856427"/>
    <property type="gene ID" value="LOC584716"/>
</dbReference>
<evidence type="ECO:0000256" key="3">
    <source>
        <dbReference type="SAM" id="MobiDB-lite"/>
    </source>
</evidence>
<dbReference type="InterPro" id="IPR035979">
    <property type="entry name" value="RBD_domain_sf"/>
</dbReference>
<reference evidence="6" key="2">
    <citation type="submission" date="2021-01" db="UniProtKB">
        <authorList>
            <consortium name="EnsemblMetazoa"/>
        </authorList>
    </citation>
    <scope>IDENTIFICATION</scope>
</reference>
<feature type="region of interest" description="Disordered" evidence="3">
    <location>
        <begin position="117"/>
        <end position="189"/>
    </location>
</feature>
<protein>
    <submittedName>
        <fullName evidence="6">Uncharacterized protein</fullName>
    </submittedName>
</protein>
<dbReference type="PANTHER" id="PTHR23147">
    <property type="entry name" value="SERINE/ARGININE RICH SPLICING FACTOR"/>
    <property type="match status" value="1"/>
</dbReference>
<keyword evidence="1" id="KW-0862">Zinc</keyword>
<dbReference type="InterPro" id="IPR000504">
    <property type="entry name" value="RRM_dom"/>
</dbReference>
<dbReference type="SMART" id="SM00360">
    <property type="entry name" value="RRM"/>
    <property type="match status" value="1"/>
</dbReference>
<evidence type="ECO:0000259" key="5">
    <source>
        <dbReference type="PROSITE" id="PS50158"/>
    </source>
</evidence>
<dbReference type="InParanoid" id="A0A7M7PT74"/>
<feature type="domain" description="CCHC-type" evidence="5">
    <location>
        <begin position="152"/>
        <end position="166"/>
    </location>
</feature>
<dbReference type="GO" id="GO:0008270">
    <property type="term" value="F:zinc ion binding"/>
    <property type="evidence" value="ECO:0007669"/>
    <property type="project" value="UniProtKB-KW"/>
</dbReference>
<evidence type="ECO:0000313" key="7">
    <source>
        <dbReference type="Proteomes" id="UP000007110"/>
    </source>
</evidence>
<dbReference type="FunCoup" id="A0A7M7PT74">
    <property type="interactions" value="1479"/>
</dbReference>
<dbReference type="GO" id="GO:0003729">
    <property type="term" value="F:mRNA binding"/>
    <property type="evidence" value="ECO:0000318"/>
    <property type="project" value="GO_Central"/>
</dbReference>
<dbReference type="GO" id="GO:0000381">
    <property type="term" value="P:regulation of alternative mRNA splicing, via spliceosome"/>
    <property type="evidence" value="ECO:0000318"/>
    <property type="project" value="GO_Central"/>
</dbReference>
<dbReference type="AlphaFoldDB" id="A0A7M7PT74"/>
<dbReference type="PROSITE" id="PS50102">
    <property type="entry name" value="RRM"/>
    <property type="match status" value="1"/>
</dbReference>
<organism evidence="6 7">
    <name type="scientific">Strongylocentrotus purpuratus</name>
    <name type="common">Purple sea urchin</name>
    <dbReference type="NCBI Taxonomy" id="7668"/>
    <lineage>
        <taxon>Eukaryota</taxon>
        <taxon>Metazoa</taxon>
        <taxon>Echinodermata</taxon>
        <taxon>Eleutherozoa</taxon>
        <taxon>Echinozoa</taxon>
        <taxon>Echinoidea</taxon>
        <taxon>Euechinoidea</taxon>
        <taxon>Echinacea</taxon>
        <taxon>Camarodonta</taxon>
        <taxon>Echinidea</taxon>
        <taxon>Strongylocentrotidae</taxon>
        <taxon>Strongylocentrotus</taxon>
    </lineage>
</organism>
<dbReference type="GeneID" id="584716"/>